<sequence length="221" mass="23535">MTMTPIRIVIADDHDLVRAGIGLLLGAASGLEIVGEARSGPELTAVVERLLPDVVITDLAMPGGDGIAAIEALRRSHPALKIIALSMYDTADFIRRAMRAGADAYVLKGAPSFEIETAVRQVMEGRPYFSPQAAQRLAAHDAPRPEDLLTPRQIEILGLLARGLSSKEIGFDLGLSSKTVDVHRAAIMSRLGLNDVASLTLYAVRVGLVDPEQGGRRPGGR</sequence>
<dbReference type="InterPro" id="IPR001789">
    <property type="entry name" value="Sig_transdc_resp-reg_receiver"/>
</dbReference>
<dbReference type="OrthoDB" id="3374006at2"/>
<reference evidence="8 9" key="2">
    <citation type="journal article" date="2016" name="Science">
        <title>A bacterium that degrades and assimilates poly(ethylene terephthalate).</title>
        <authorList>
            <person name="Yoshida S."/>
            <person name="Hiraga K."/>
            <person name="Takehana T."/>
            <person name="Taniguchi I."/>
            <person name="Yamaji H."/>
            <person name="Maeda Y."/>
            <person name="Toyohara K."/>
            <person name="Miyamoto K."/>
            <person name="Kimura Y."/>
            <person name="Oda K."/>
        </authorList>
    </citation>
    <scope>NUCLEOTIDE SEQUENCE [LARGE SCALE GENOMIC DNA]</scope>
    <source>
        <strain evidence="9">NBRC 110686 / TISTR 2288 / 201-F6</strain>
    </source>
</reference>
<evidence type="ECO:0000256" key="4">
    <source>
        <dbReference type="ARBA" id="ARBA00023163"/>
    </source>
</evidence>
<dbReference type="CDD" id="cd06170">
    <property type="entry name" value="LuxR_C_like"/>
    <property type="match status" value="1"/>
</dbReference>
<organism evidence="8 9">
    <name type="scientific">Piscinibacter sakaiensis</name>
    <name type="common">Ideonella sakaiensis</name>
    <dbReference type="NCBI Taxonomy" id="1547922"/>
    <lineage>
        <taxon>Bacteria</taxon>
        <taxon>Pseudomonadati</taxon>
        <taxon>Pseudomonadota</taxon>
        <taxon>Betaproteobacteria</taxon>
        <taxon>Burkholderiales</taxon>
        <taxon>Sphaerotilaceae</taxon>
        <taxon>Piscinibacter</taxon>
    </lineage>
</organism>
<dbReference type="EMBL" id="BBYR01000014">
    <property type="protein sequence ID" value="GAP35160.1"/>
    <property type="molecule type" value="Genomic_DNA"/>
</dbReference>
<keyword evidence="1 5" id="KW-0597">Phosphoprotein</keyword>
<dbReference type="RefSeq" id="WP_054019228.1">
    <property type="nucleotide sequence ID" value="NZ_BBYR01000014.1"/>
</dbReference>
<dbReference type="InterPro" id="IPR000792">
    <property type="entry name" value="Tscrpt_reg_LuxR_C"/>
</dbReference>
<evidence type="ECO:0000256" key="2">
    <source>
        <dbReference type="ARBA" id="ARBA00023015"/>
    </source>
</evidence>
<dbReference type="SUPFAM" id="SSF52172">
    <property type="entry name" value="CheY-like"/>
    <property type="match status" value="1"/>
</dbReference>
<dbReference type="GO" id="GO:0006355">
    <property type="term" value="P:regulation of DNA-templated transcription"/>
    <property type="evidence" value="ECO:0007669"/>
    <property type="project" value="InterPro"/>
</dbReference>
<keyword evidence="2" id="KW-0805">Transcription regulation</keyword>
<dbReference type="SMART" id="SM00448">
    <property type="entry name" value="REC"/>
    <property type="match status" value="1"/>
</dbReference>
<dbReference type="SMART" id="SM00421">
    <property type="entry name" value="HTH_LUXR"/>
    <property type="match status" value="1"/>
</dbReference>
<feature type="domain" description="Response regulatory" evidence="7">
    <location>
        <begin position="7"/>
        <end position="123"/>
    </location>
</feature>
<dbReference type="CDD" id="cd17535">
    <property type="entry name" value="REC_NarL-like"/>
    <property type="match status" value="1"/>
</dbReference>
<evidence type="ECO:0000259" key="6">
    <source>
        <dbReference type="PROSITE" id="PS50043"/>
    </source>
</evidence>
<evidence type="ECO:0000313" key="8">
    <source>
        <dbReference type="EMBL" id="GAP35160.1"/>
    </source>
</evidence>
<gene>
    <name evidence="8" type="ORF">ISF6_0731</name>
</gene>
<dbReference type="InterPro" id="IPR039420">
    <property type="entry name" value="WalR-like"/>
</dbReference>
<dbReference type="PANTHER" id="PTHR43214">
    <property type="entry name" value="TWO-COMPONENT RESPONSE REGULATOR"/>
    <property type="match status" value="1"/>
</dbReference>
<dbReference type="PROSITE" id="PS50043">
    <property type="entry name" value="HTH_LUXR_2"/>
    <property type="match status" value="1"/>
</dbReference>
<dbReference type="PROSITE" id="PS00622">
    <property type="entry name" value="HTH_LUXR_1"/>
    <property type="match status" value="1"/>
</dbReference>
<evidence type="ECO:0000313" key="9">
    <source>
        <dbReference type="Proteomes" id="UP000037660"/>
    </source>
</evidence>
<dbReference type="InterPro" id="IPR058245">
    <property type="entry name" value="NreC/VraR/RcsB-like_REC"/>
</dbReference>
<dbReference type="GO" id="GO:0003677">
    <property type="term" value="F:DNA binding"/>
    <property type="evidence" value="ECO:0007669"/>
    <property type="project" value="UniProtKB-KW"/>
</dbReference>
<dbReference type="Pfam" id="PF00196">
    <property type="entry name" value="GerE"/>
    <property type="match status" value="1"/>
</dbReference>
<reference evidence="9" key="1">
    <citation type="submission" date="2015-07" db="EMBL/GenBank/DDBJ databases">
        <title>Discovery of a poly(ethylene terephthalate assimilation.</title>
        <authorList>
            <person name="Yoshida S."/>
            <person name="Hiraga K."/>
            <person name="Takehana T."/>
            <person name="Taniguchi I."/>
            <person name="Yamaji H."/>
            <person name="Maeda Y."/>
            <person name="Toyohara K."/>
            <person name="Miyamoto K."/>
            <person name="Kimura Y."/>
            <person name="Oda K."/>
        </authorList>
    </citation>
    <scope>NUCLEOTIDE SEQUENCE [LARGE SCALE GENOMIC DNA]</scope>
    <source>
        <strain evidence="9">NBRC 110686 / TISTR 2288 / 201-F6</strain>
    </source>
</reference>
<protein>
    <submittedName>
        <fullName evidence="8">DNA-binding response regulator, LuxR family</fullName>
    </submittedName>
</protein>
<dbReference type="Gene3D" id="3.40.50.2300">
    <property type="match status" value="1"/>
</dbReference>
<name>A0A0K8NZ31_PISS1</name>
<dbReference type="STRING" id="1547922.ISF6_0731"/>
<evidence type="ECO:0000256" key="5">
    <source>
        <dbReference type="PROSITE-ProRule" id="PRU00169"/>
    </source>
</evidence>
<keyword evidence="9" id="KW-1185">Reference proteome</keyword>
<dbReference type="PROSITE" id="PS50110">
    <property type="entry name" value="RESPONSE_REGULATORY"/>
    <property type="match status" value="1"/>
</dbReference>
<evidence type="ECO:0000256" key="3">
    <source>
        <dbReference type="ARBA" id="ARBA00023125"/>
    </source>
</evidence>
<evidence type="ECO:0000256" key="1">
    <source>
        <dbReference type="ARBA" id="ARBA00022553"/>
    </source>
</evidence>
<keyword evidence="4" id="KW-0804">Transcription</keyword>
<feature type="domain" description="HTH luxR-type" evidence="6">
    <location>
        <begin position="142"/>
        <end position="207"/>
    </location>
</feature>
<dbReference type="Pfam" id="PF00072">
    <property type="entry name" value="Response_reg"/>
    <property type="match status" value="1"/>
</dbReference>
<keyword evidence="3 8" id="KW-0238">DNA-binding</keyword>
<accession>A0A0K8NZ31</accession>
<evidence type="ECO:0000259" key="7">
    <source>
        <dbReference type="PROSITE" id="PS50110"/>
    </source>
</evidence>
<dbReference type="PRINTS" id="PR00038">
    <property type="entry name" value="HTHLUXR"/>
</dbReference>
<dbReference type="PANTHER" id="PTHR43214:SF41">
    <property type="entry name" value="NITRATE_NITRITE RESPONSE REGULATOR PROTEIN NARP"/>
    <property type="match status" value="1"/>
</dbReference>
<comment type="caution">
    <text evidence="8">The sequence shown here is derived from an EMBL/GenBank/DDBJ whole genome shotgun (WGS) entry which is preliminary data.</text>
</comment>
<dbReference type="SUPFAM" id="SSF46894">
    <property type="entry name" value="C-terminal effector domain of the bipartite response regulators"/>
    <property type="match status" value="1"/>
</dbReference>
<feature type="modified residue" description="4-aspartylphosphate" evidence="5">
    <location>
        <position position="58"/>
    </location>
</feature>
<dbReference type="InterPro" id="IPR011006">
    <property type="entry name" value="CheY-like_superfamily"/>
</dbReference>
<dbReference type="AlphaFoldDB" id="A0A0K8NZ31"/>
<dbReference type="Proteomes" id="UP000037660">
    <property type="component" value="Unassembled WGS sequence"/>
</dbReference>
<proteinExistence type="predicted"/>
<dbReference type="GO" id="GO:0000160">
    <property type="term" value="P:phosphorelay signal transduction system"/>
    <property type="evidence" value="ECO:0007669"/>
    <property type="project" value="InterPro"/>
</dbReference>
<dbReference type="InterPro" id="IPR016032">
    <property type="entry name" value="Sig_transdc_resp-reg_C-effctor"/>
</dbReference>